<dbReference type="VEuPathDB" id="TriTrypDB:ECC02_004137"/>
<dbReference type="VEuPathDB" id="TriTrypDB:TCSYLVIO_001297"/>
<sequence length="332" mass="37333">MVCWSPWQVMKDDDEVRLQDSEKALSAIFNPSRARVEEPRDTEYSFWGIPALRWPFRGGGDSFNSSISFPLLPARMDCKATSVASTDSVVTPAVRKDDGADASPSTREVVQEMLDWGLLRSCPILGYKLREEGLVDVLVQPPRTLSVGDLRSLILELSSVEQRAKYAVETQLPQQVHNRGRRGLELFVTPCLFISGLYLMLWKAPRLYFGVSPRSSVLFTRILFLLRWQLTEVEKERVARNHRWLFQATNARVSLSFLAGLTLAAIAVATRPTIDVVDVGPDVELGKQSVGFYKHSEAALRWLWIVYYHHPAYKSLAKGTLPPALQNGGARC</sequence>
<dbReference type="VEuPathDB" id="TriTrypDB:C4B63_32g231"/>
<dbReference type="AlphaFoldDB" id="A0A2V2V9X5"/>
<dbReference type="VEuPathDB" id="TriTrypDB:C3747_11g56"/>
<protein>
    <submittedName>
        <fullName evidence="1">Uncharacterized protein</fullName>
    </submittedName>
</protein>
<accession>A0A2V2V9X5</accession>
<dbReference type="VEuPathDB" id="TriTrypDB:Tc_MARK_122"/>
<dbReference type="VEuPathDB" id="TriTrypDB:TcBrA4_0010830"/>
<dbReference type="EMBL" id="PRFA01000032">
    <property type="protein sequence ID" value="PWU93307.1"/>
    <property type="molecule type" value="Genomic_DNA"/>
</dbReference>
<dbReference type="VEuPathDB" id="TriTrypDB:TCDM_07258"/>
<comment type="caution">
    <text evidence="1">The sequence shown here is derived from an EMBL/GenBank/DDBJ whole genome shotgun (WGS) entry which is preliminary data.</text>
</comment>
<name>A0A2V2V9X5_TRYCR</name>
<dbReference type="VEuPathDB" id="TriTrypDB:TcCLB.511071.30"/>
<proteinExistence type="predicted"/>
<evidence type="ECO:0000313" key="2">
    <source>
        <dbReference type="Proteomes" id="UP000246121"/>
    </source>
</evidence>
<gene>
    <name evidence="1" type="ORF">C4B63_32g231</name>
</gene>
<dbReference type="VEuPathDB" id="TriTrypDB:BCY84_05025"/>
<dbReference type="VEuPathDB" id="TriTrypDB:TcG_07385"/>
<dbReference type="VEuPathDB" id="TriTrypDB:TcYC6_0083750"/>
<dbReference type="Proteomes" id="UP000246121">
    <property type="component" value="Unassembled WGS sequence"/>
</dbReference>
<evidence type="ECO:0000313" key="1">
    <source>
        <dbReference type="EMBL" id="PWU93307.1"/>
    </source>
</evidence>
<dbReference type="VEuPathDB" id="TriTrypDB:TcCLB.511903.60"/>
<reference evidence="1 2" key="1">
    <citation type="journal article" date="2018" name="Microb. Genom.">
        <title>Expanding an expanded genome: long-read sequencing of Trypanosoma cruzi.</title>
        <authorList>
            <person name="Berna L."/>
            <person name="Rodriguez M."/>
            <person name="Chiribao M.L."/>
            <person name="Parodi-Talice A."/>
            <person name="Pita S."/>
            <person name="Rijo G."/>
            <person name="Alvarez-Valin F."/>
            <person name="Robello C."/>
        </authorList>
    </citation>
    <scope>NUCLEOTIDE SEQUENCE [LARGE SCALE GENOMIC DNA]</scope>
    <source>
        <strain evidence="1 2">Dm28c</strain>
    </source>
</reference>
<organism evidence="1 2">
    <name type="scientific">Trypanosoma cruzi</name>
    <dbReference type="NCBI Taxonomy" id="5693"/>
    <lineage>
        <taxon>Eukaryota</taxon>
        <taxon>Discoba</taxon>
        <taxon>Euglenozoa</taxon>
        <taxon>Kinetoplastea</taxon>
        <taxon>Metakinetoplastina</taxon>
        <taxon>Trypanosomatida</taxon>
        <taxon>Trypanosomatidae</taxon>
        <taxon>Trypanosoma</taxon>
        <taxon>Schizotrypanum</taxon>
    </lineage>
</organism>
<dbReference type="VEuPathDB" id="TriTrypDB:TcCL_ESM02895"/>
<dbReference type="OrthoDB" id="250638at2759"/>